<dbReference type="InterPro" id="IPR008974">
    <property type="entry name" value="TRAF-like"/>
</dbReference>
<keyword evidence="5" id="KW-1185">Reference proteome</keyword>
<comment type="caution">
    <text evidence="4">The sequence shown here is derived from an EMBL/GenBank/DDBJ whole genome shotgun (WGS) entry which is preliminary data.</text>
</comment>
<organism evidence="4 5">
    <name type="scientific">Argiope bruennichi</name>
    <name type="common">Wasp spider</name>
    <name type="synonym">Aranea bruennichi</name>
    <dbReference type="NCBI Taxonomy" id="94029"/>
    <lineage>
        <taxon>Eukaryota</taxon>
        <taxon>Metazoa</taxon>
        <taxon>Ecdysozoa</taxon>
        <taxon>Arthropoda</taxon>
        <taxon>Chelicerata</taxon>
        <taxon>Arachnida</taxon>
        <taxon>Araneae</taxon>
        <taxon>Araneomorphae</taxon>
        <taxon>Entelegynae</taxon>
        <taxon>Araneoidea</taxon>
        <taxon>Araneidae</taxon>
        <taxon>Argiope</taxon>
    </lineage>
</organism>
<dbReference type="SUPFAM" id="SSF49599">
    <property type="entry name" value="TRAF domain-like"/>
    <property type="match status" value="1"/>
</dbReference>
<dbReference type="PANTHER" id="PTHR24413">
    <property type="entry name" value="SPECKLE-TYPE POZ PROTEIN"/>
    <property type="match status" value="1"/>
</dbReference>
<dbReference type="EMBL" id="JABXBU010002072">
    <property type="protein sequence ID" value="KAF8777721.1"/>
    <property type="molecule type" value="Genomic_DNA"/>
</dbReference>
<reference evidence="4" key="2">
    <citation type="submission" date="2020-06" db="EMBL/GenBank/DDBJ databases">
        <authorList>
            <person name="Sheffer M."/>
        </authorList>
    </citation>
    <scope>NUCLEOTIDE SEQUENCE</scope>
</reference>
<dbReference type="Pfam" id="PF00651">
    <property type="entry name" value="BTB"/>
    <property type="match status" value="1"/>
</dbReference>
<dbReference type="PROSITE" id="PS50097">
    <property type="entry name" value="BTB"/>
    <property type="match status" value="1"/>
</dbReference>
<sequence>MRLEVILIIDLLFVEARCGLKVDIMSNRRKEIVFKWFIENYSYCWHKNGEILISPEFTDDDLEGTVWCLYLYPRGRTDKQQNSISLSYVESWEDDGPEDFPLKFELALLAADGSPLISKEMEFTFKKNFGNGISNLIRMDDVLLRRKVEFLQDTLSVRCKIWIGEGITEHVTEIRARTRIEIEQFSFLHVIENFSALKSNQMKTVQIKHPSKKKCAVSNSVYVTDASCCERKIIVKTMPHSLKQILCKYKLSLLNASGVFVKCGEADNRCDPDRQNIDSLPLTLTQEAIMSNKSEYLPDDRLSVFCECVFSTGEEYKMHEKTLYEIPTVLLNQLNDDDQNSDEEDSSDYTTALDDLIAVYNNQFLTDVELKTKTKSFFAHKIMLCARSSVFKVMMSNDMKEKNTGCIQIDDLDNDTVQQLLLFLYSDHLENLHWESATKLYYAADKYEIKKLKVICSDFLEDNLSTSTAAELLVLANAHNDFNLKKVAEDFILEHEQEVFGSVEWEKLIETDPKLVIKTMHLKYKRNKVL</sequence>
<dbReference type="Pfam" id="PF22486">
    <property type="entry name" value="MATH_2"/>
    <property type="match status" value="1"/>
</dbReference>
<dbReference type="InterPro" id="IPR011333">
    <property type="entry name" value="SKP1/BTB/POZ_sf"/>
</dbReference>
<dbReference type="Gene3D" id="1.25.40.420">
    <property type="match status" value="1"/>
</dbReference>
<feature type="domain" description="MATH" evidence="3">
    <location>
        <begin position="31"/>
        <end position="161"/>
    </location>
</feature>
<evidence type="ECO:0000313" key="4">
    <source>
        <dbReference type="EMBL" id="KAF8777721.1"/>
    </source>
</evidence>
<evidence type="ECO:0000256" key="1">
    <source>
        <dbReference type="SAM" id="SignalP"/>
    </source>
</evidence>
<dbReference type="InterPro" id="IPR002083">
    <property type="entry name" value="MATH/TRAF_dom"/>
</dbReference>
<dbReference type="InterPro" id="IPR000210">
    <property type="entry name" value="BTB/POZ_dom"/>
</dbReference>
<accession>A0A8T0EQT0</accession>
<feature type="chain" id="PRO_5035731858" evidence="1">
    <location>
        <begin position="17"/>
        <end position="530"/>
    </location>
</feature>
<proteinExistence type="predicted"/>
<dbReference type="AlphaFoldDB" id="A0A8T0EQT0"/>
<evidence type="ECO:0000259" key="2">
    <source>
        <dbReference type="PROSITE" id="PS50097"/>
    </source>
</evidence>
<dbReference type="GO" id="GO:0030163">
    <property type="term" value="P:protein catabolic process"/>
    <property type="evidence" value="ECO:0007669"/>
    <property type="project" value="UniProtKB-ARBA"/>
</dbReference>
<dbReference type="SUPFAM" id="SSF54695">
    <property type="entry name" value="POZ domain"/>
    <property type="match status" value="1"/>
</dbReference>
<keyword evidence="1" id="KW-0732">Signal</keyword>
<protein>
    <submittedName>
        <fullName evidence="4">TD and POZ domain-containing protein 5</fullName>
    </submittedName>
</protein>
<dbReference type="CDD" id="cd00121">
    <property type="entry name" value="MATH"/>
    <property type="match status" value="1"/>
</dbReference>
<name>A0A8T0EQT0_ARGBR</name>
<evidence type="ECO:0000259" key="3">
    <source>
        <dbReference type="PROSITE" id="PS50144"/>
    </source>
</evidence>
<feature type="domain" description="BTB" evidence="2">
    <location>
        <begin position="366"/>
        <end position="433"/>
    </location>
</feature>
<dbReference type="Proteomes" id="UP000807504">
    <property type="component" value="Unassembled WGS sequence"/>
</dbReference>
<dbReference type="SMART" id="SM00225">
    <property type="entry name" value="BTB"/>
    <property type="match status" value="1"/>
</dbReference>
<evidence type="ECO:0000313" key="5">
    <source>
        <dbReference type="Proteomes" id="UP000807504"/>
    </source>
</evidence>
<dbReference type="Gene3D" id="2.60.210.10">
    <property type="entry name" value="Apoptosis, Tumor Necrosis Factor Receptor Associated Protein 2, Chain A"/>
    <property type="match status" value="1"/>
</dbReference>
<reference evidence="4" key="1">
    <citation type="journal article" date="2020" name="bioRxiv">
        <title>Chromosome-level reference genome of the European wasp spider Argiope bruennichi: a resource for studies on range expansion and evolutionary adaptation.</title>
        <authorList>
            <person name="Sheffer M.M."/>
            <person name="Hoppe A."/>
            <person name="Krehenwinkel H."/>
            <person name="Uhl G."/>
            <person name="Kuss A.W."/>
            <person name="Jensen L."/>
            <person name="Jensen C."/>
            <person name="Gillespie R.G."/>
            <person name="Hoff K.J."/>
            <person name="Prost S."/>
        </authorList>
    </citation>
    <scope>NUCLEOTIDE SEQUENCE</scope>
</reference>
<dbReference type="PROSITE" id="PS50144">
    <property type="entry name" value="MATH"/>
    <property type="match status" value="1"/>
</dbReference>
<dbReference type="Gene3D" id="3.30.710.10">
    <property type="entry name" value="Potassium Channel Kv1.1, Chain A"/>
    <property type="match status" value="1"/>
</dbReference>
<gene>
    <name evidence="4" type="ORF">HNY73_014536</name>
</gene>
<feature type="signal peptide" evidence="1">
    <location>
        <begin position="1"/>
        <end position="16"/>
    </location>
</feature>